<evidence type="ECO:0000313" key="7">
    <source>
        <dbReference type="Proteomes" id="UP000249046"/>
    </source>
</evidence>
<evidence type="ECO:0000313" key="6">
    <source>
        <dbReference type="EMBL" id="PZQ17320.1"/>
    </source>
</evidence>
<dbReference type="InterPro" id="IPR045232">
    <property type="entry name" value="FAM234"/>
</dbReference>
<dbReference type="SUPFAM" id="SSF50998">
    <property type="entry name" value="Quinoprotein alcohol dehydrogenase-like"/>
    <property type="match status" value="1"/>
</dbReference>
<keyword evidence="3" id="KW-1133">Transmembrane helix</keyword>
<accession>A0A2W5MUG8</accession>
<sequence length="712" mass="75408">MRSIRILGTFVVSAVIGATTAFAQPTDLARFDDAGYYPNVFYNLANAGFARVDLDGDGVDDLALSARAGTNQYLAVIGRTPNGSIQFKQTMRLPEEDGELIRVLAYVENGRPRVLTVGMGGACRIYGGWPLALIGQYSVSPYVSGAAVGDLDADGVPELVVSTTTTTLAIHALDGQLRHVLPYGGPSDIALDQLDADPALEIVLNNGYVLDGATHAVEWHYAEGFGGHVATGKVVPDGSTGWIGTTPNNHFTIFRAAPWSPLWSGDLMGPWAAALTILPIDGGGMDGVAVAESGWGGVAVYDMALRQLRYRIHEWTLYVLGLTGVDIDGDTLPDLAVGTGGVPYPGGALTIHDARNGATKWEYVPTGGALQAMVWGDADGDGKEELTASGTIGDETNYVTIAYDAESGLPLWRAPFPSNSSMPAVPRHGRHISLSTDTLAANRRIVLAGSDFQEAQITVLDGVTRAIVWAVRGPAIEELRARAVKGLVVSDIDADGAEDVIVATQPANITVQGTQLLVFSGRNGTLLRRTDLPAAAIQDALLIQGDESGASPDRVVISTPTQLLAYDLQTGTPAWNLDVEHQHVVHVRRGLAGAEIFTFSESGEIRIFDATTRQPLRQLSLGEPIRQARVIDDDVGSIALALERRLVLLDGTTGTVRATSSDVGRISSETHSLAVAPAGAGTWRAAISSSSGIYRFRIRLTDALFKGTFDPN</sequence>
<dbReference type="InterPro" id="IPR028994">
    <property type="entry name" value="Integrin_alpha_N"/>
</dbReference>
<dbReference type="InterPro" id="IPR015943">
    <property type="entry name" value="WD40/YVTN_repeat-like_dom_sf"/>
</dbReference>
<evidence type="ECO:0000256" key="2">
    <source>
        <dbReference type="ARBA" id="ARBA00022692"/>
    </source>
</evidence>
<keyword evidence="2" id="KW-0812">Transmembrane</keyword>
<evidence type="ECO:0000256" key="1">
    <source>
        <dbReference type="ARBA" id="ARBA00004167"/>
    </source>
</evidence>
<keyword evidence="5" id="KW-0732">Signal</keyword>
<evidence type="ECO:0000256" key="5">
    <source>
        <dbReference type="SAM" id="SignalP"/>
    </source>
</evidence>
<feature type="signal peptide" evidence="5">
    <location>
        <begin position="1"/>
        <end position="23"/>
    </location>
</feature>
<evidence type="ECO:0008006" key="8">
    <source>
        <dbReference type="Google" id="ProtNLM"/>
    </source>
</evidence>
<comment type="subcellular location">
    <subcellularLocation>
        <location evidence="1">Membrane</location>
        <topology evidence="1">Single-pass membrane protein</topology>
    </subcellularLocation>
</comment>
<keyword evidence="4" id="KW-0472">Membrane</keyword>
<dbReference type="Gene3D" id="2.130.10.10">
    <property type="entry name" value="YVTN repeat-like/Quinoprotein amine dehydrogenase"/>
    <property type="match status" value="1"/>
</dbReference>
<comment type="caution">
    <text evidence="6">The sequence shown here is derived from an EMBL/GenBank/DDBJ whole genome shotgun (WGS) entry which is preliminary data.</text>
</comment>
<evidence type="ECO:0000256" key="3">
    <source>
        <dbReference type="ARBA" id="ARBA00022989"/>
    </source>
</evidence>
<dbReference type="EMBL" id="QFPO01000004">
    <property type="protein sequence ID" value="PZQ17320.1"/>
    <property type="molecule type" value="Genomic_DNA"/>
</dbReference>
<dbReference type="SUPFAM" id="SSF69318">
    <property type="entry name" value="Integrin alpha N-terminal domain"/>
    <property type="match status" value="1"/>
</dbReference>
<dbReference type="PANTHER" id="PTHR21419">
    <property type="match status" value="1"/>
</dbReference>
<dbReference type="AlphaFoldDB" id="A0A2W5MUG8"/>
<dbReference type="InterPro" id="IPR011047">
    <property type="entry name" value="Quinoprotein_ADH-like_sf"/>
</dbReference>
<evidence type="ECO:0000256" key="4">
    <source>
        <dbReference type="ARBA" id="ARBA00023136"/>
    </source>
</evidence>
<dbReference type="Proteomes" id="UP000249046">
    <property type="component" value="Unassembled WGS sequence"/>
</dbReference>
<reference evidence="6 7" key="1">
    <citation type="submission" date="2017-08" db="EMBL/GenBank/DDBJ databases">
        <title>Infants hospitalized years apart are colonized by the same room-sourced microbial strains.</title>
        <authorList>
            <person name="Brooks B."/>
            <person name="Olm M.R."/>
            <person name="Firek B.A."/>
            <person name="Baker R."/>
            <person name="Thomas B.C."/>
            <person name="Morowitz M.J."/>
            <person name="Banfield J.F."/>
        </authorList>
    </citation>
    <scope>NUCLEOTIDE SEQUENCE [LARGE SCALE GENOMIC DNA]</scope>
    <source>
        <strain evidence="6">S2_005_003_R2_42</strain>
    </source>
</reference>
<proteinExistence type="predicted"/>
<gene>
    <name evidence="6" type="ORF">DI564_05775</name>
</gene>
<organism evidence="6 7">
    <name type="scientific">Rhodanobacter denitrificans</name>
    <dbReference type="NCBI Taxonomy" id="666685"/>
    <lineage>
        <taxon>Bacteria</taxon>
        <taxon>Pseudomonadati</taxon>
        <taxon>Pseudomonadota</taxon>
        <taxon>Gammaproteobacteria</taxon>
        <taxon>Lysobacterales</taxon>
        <taxon>Rhodanobacteraceae</taxon>
        <taxon>Rhodanobacter</taxon>
    </lineage>
</organism>
<protein>
    <recommendedName>
        <fullName evidence="8">VCBS repeat-containing protein</fullName>
    </recommendedName>
</protein>
<dbReference type="GO" id="GO:0016020">
    <property type="term" value="C:membrane"/>
    <property type="evidence" value="ECO:0007669"/>
    <property type="project" value="UniProtKB-SubCell"/>
</dbReference>
<name>A0A2W5MUG8_9GAMM</name>
<feature type="chain" id="PRO_5015989422" description="VCBS repeat-containing protein" evidence="5">
    <location>
        <begin position="24"/>
        <end position="712"/>
    </location>
</feature>
<dbReference type="PANTHER" id="PTHR21419:SF23">
    <property type="entry name" value="PROTEIN DEFECTIVE IN EXINE FORMATION 1"/>
    <property type="match status" value="1"/>
</dbReference>